<dbReference type="OMA" id="QQSFKGY"/>
<dbReference type="FunFam" id="1.50.10.20:FF:000006">
    <property type="entry name" value="Mannan endo-1,6-alpha-mannosidase"/>
    <property type="match status" value="1"/>
</dbReference>
<evidence type="ECO:0000313" key="12">
    <source>
        <dbReference type="Proteomes" id="UP000294847"/>
    </source>
</evidence>
<dbReference type="PIRSF" id="PIRSF016302">
    <property type="entry name" value="Man_a_manosd"/>
    <property type="match status" value="1"/>
</dbReference>
<sequence>MILLKKAAAACLLLQQLPGAVSLNVNFNDPNSVKSAASTVAFGMMKYYTGNNTGDTPGNLPDPYFWWEAGAMFGTMVDYWLLTGDATYNPVTTQALLHQVGDNKDYMPVNQTRTLGNDDQGFWALAAMSAAESRYPDPPPGQPQWLALAQAVFNEYTARWDMKTCGGGLRWQIFQFNNGFNYKNSISNGAFFNLAARLARFTGNQTYAEWANKIWDWERSTNLMTEKFEIYDGAVADGGQDCKKPDMVQWTYNAGIFMHGAAFMYNLTESPKWKERVSGLLDRTMISFVQNQVLVEPGCEFVGTCNNDQRSFKGYLTRWLGGTSQLAPFTFNTIQPILRNNAEAAAVACSGSPAAGFSGKPGTACGFRYKAGKDFDGMVGVGEQMNALNALMYTLIRNNTKEVVPVTSDTGGTSKGDPTAGIIKAPEIGVFQPITTAGRVAAGFLTTGTILSLVGACIFVVT</sequence>
<evidence type="ECO:0000313" key="11">
    <source>
        <dbReference type="EMBL" id="QBZ64721.1"/>
    </source>
</evidence>
<evidence type="ECO:0000256" key="9">
    <source>
        <dbReference type="ARBA" id="ARBA00023295"/>
    </source>
</evidence>
<dbReference type="GO" id="GO:0016052">
    <property type="term" value="P:carbohydrate catabolic process"/>
    <property type="evidence" value="ECO:0007669"/>
    <property type="project" value="InterPro"/>
</dbReference>
<evidence type="ECO:0000256" key="6">
    <source>
        <dbReference type="ARBA" id="ARBA00022801"/>
    </source>
</evidence>
<evidence type="ECO:0000256" key="5">
    <source>
        <dbReference type="ARBA" id="ARBA00022729"/>
    </source>
</evidence>
<evidence type="ECO:0000256" key="3">
    <source>
        <dbReference type="ARBA" id="ARBA00009699"/>
    </source>
</evidence>
<dbReference type="Pfam" id="PF03663">
    <property type="entry name" value="Glyco_hydro_76"/>
    <property type="match status" value="1"/>
</dbReference>
<dbReference type="SMR" id="A0A4P7NQP5"/>
<dbReference type="GO" id="GO:0009272">
    <property type="term" value="P:fungal-type cell wall biogenesis"/>
    <property type="evidence" value="ECO:0007669"/>
    <property type="project" value="TreeGrafter"/>
</dbReference>
<dbReference type="InterPro" id="IPR014480">
    <property type="entry name" value="Mannan-1_6-alpha_mannosidase"/>
</dbReference>
<dbReference type="InterPro" id="IPR008928">
    <property type="entry name" value="6-hairpin_glycosidase_sf"/>
</dbReference>
<dbReference type="GO" id="GO:0012505">
    <property type="term" value="C:endomembrane system"/>
    <property type="evidence" value="ECO:0007669"/>
    <property type="project" value="UniProtKB-SubCell"/>
</dbReference>
<keyword evidence="7" id="KW-0472">Membrane</keyword>
<keyword evidence="5" id="KW-0732">Signal</keyword>
<dbReference type="PANTHER" id="PTHR12145">
    <property type="entry name" value="MANNAN ENDO-1,6-ALPHA-MANNOSIDASE DCW1"/>
    <property type="match status" value="1"/>
</dbReference>
<evidence type="ECO:0000256" key="2">
    <source>
        <dbReference type="ARBA" id="ARBA00004308"/>
    </source>
</evidence>
<dbReference type="GO" id="GO:0008496">
    <property type="term" value="F:mannan endo-1,6-alpha-mannosidase activity"/>
    <property type="evidence" value="ECO:0007669"/>
    <property type="project" value="UniProtKB-UniRule"/>
</dbReference>
<evidence type="ECO:0000256" key="4">
    <source>
        <dbReference type="ARBA" id="ARBA00012350"/>
    </source>
</evidence>
<dbReference type="SUPFAM" id="SSF48208">
    <property type="entry name" value="Six-hairpin glycosidases"/>
    <property type="match status" value="1"/>
</dbReference>
<keyword evidence="6 10" id="KW-0378">Hydrolase</keyword>
<dbReference type="PANTHER" id="PTHR12145:SF41">
    <property type="entry name" value="MANNAN ENDO-1,6-ALPHA-MANNOSIDASE"/>
    <property type="match status" value="1"/>
</dbReference>
<name>A0A4P7NQP5_PYROR</name>
<dbReference type="Gene3D" id="1.50.10.20">
    <property type="match status" value="1"/>
</dbReference>
<comment type="catalytic activity">
    <reaction evidence="1 10">
        <text>Random hydrolysis of (1-&gt;6)-alpha-D-mannosidic linkages in unbranched (1-&gt;6)-mannans.</text>
        <dbReference type="EC" id="3.2.1.101"/>
    </reaction>
</comment>
<keyword evidence="9 10" id="KW-0326">Glycosidase</keyword>
<dbReference type="InterPro" id="IPR005198">
    <property type="entry name" value="Glyco_hydro_76"/>
</dbReference>
<accession>A0A4P7NQP5</accession>
<evidence type="ECO:0000256" key="7">
    <source>
        <dbReference type="ARBA" id="ARBA00023136"/>
    </source>
</evidence>
<dbReference type="VEuPathDB" id="FungiDB:M_BR32_EuGene_00071461"/>
<keyword evidence="8" id="KW-0325">Glycoprotein</keyword>
<organism evidence="11 12">
    <name type="scientific">Pyricularia oryzae</name>
    <name type="common">Rice blast fungus</name>
    <name type="synonym">Magnaporthe oryzae</name>
    <dbReference type="NCBI Taxonomy" id="318829"/>
    <lineage>
        <taxon>Eukaryota</taxon>
        <taxon>Fungi</taxon>
        <taxon>Dikarya</taxon>
        <taxon>Ascomycota</taxon>
        <taxon>Pezizomycotina</taxon>
        <taxon>Sordariomycetes</taxon>
        <taxon>Sordariomycetidae</taxon>
        <taxon>Magnaporthales</taxon>
        <taxon>Pyriculariaceae</taxon>
        <taxon>Pyricularia</taxon>
    </lineage>
</organism>
<dbReference type="AlphaFoldDB" id="A0A4P7NQP5"/>
<dbReference type="Proteomes" id="UP000294847">
    <property type="component" value="Chromosome 6"/>
</dbReference>
<gene>
    <name evidence="11" type="ORF">PoMZ_06420</name>
</gene>
<evidence type="ECO:0000256" key="10">
    <source>
        <dbReference type="PIRNR" id="PIRNR016302"/>
    </source>
</evidence>
<dbReference type="EC" id="3.2.1.101" evidence="4 10"/>
<reference evidence="11 12" key="1">
    <citation type="journal article" date="2019" name="Mol. Biol. Evol.">
        <title>Blast fungal genomes show frequent chromosomal changes, gene gains and losses, and effector gene turnover.</title>
        <authorList>
            <person name="Gomez Luciano L.B."/>
            <person name="Jason Tsai I."/>
            <person name="Chuma I."/>
            <person name="Tosa Y."/>
            <person name="Chen Y.H."/>
            <person name="Li J.Y."/>
            <person name="Li M.Y."/>
            <person name="Jade Lu M.Y."/>
            <person name="Nakayashiki H."/>
            <person name="Li W.H."/>
        </authorList>
    </citation>
    <scope>NUCLEOTIDE SEQUENCE [LARGE SCALE GENOMIC DNA]</scope>
    <source>
        <strain evidence="11">MZ5-1-6</strain>
    </source>
</reference>
<proteinExistence type="inferred from homology"/>
<comment type="subcellular location">
    <subcellularLocation>
        <location evidence="2">Endomembrane system</location>
    </subcellularLocation>
</comment>
<dbReference type="EMBL" id="CP034209">
    <property type="protein sequence ID" value="QBZ64721.1"/>
    <property type="molecule type" value="Genomic_DNA"/>
</dbReference>
<evidence type="ECO:0000256" key="8">
    <source>
        <dbReference type="ARBA" id="ARBA00023180"/>
    </source>
</evidence>
<comment type="similarity">
    <text evidence="3 10">Belongs to the glycosyl hydrolase 76 family.</text>
</comment>
<evidence type="ECO:0000256" key="1">
    <source>
        <dbReference type="ARBA" id="ARBA00001452"/>
    </source>
</evidence>
<protein>
    <recommendedName>
        <fullName evidence="4 10">Mannan endo-1,6-alpha-mannosidase</fullName>
        <ecNumber evidence="4 10">3.2.1.101</ecNumber>
    </recommendedName>
</protein>